<organism evidence="1 2">
    <name type="scientific">Deinococcus detaillensis</name>
    <dbReference type="NCBI Taxonomy" id="2592048"/>
    <lineage>
        <taxon>Bacteria</taxon>
        <taxon>Thermotogati</taxon>
        <taxon>Deinococcota</taxon>
        <taxon>Deinococci</taxon>
        <taxon>Deinococcales</taxon>
        <taxon>Deinococcaceae</taxon>
        <taxon>Deinococcus</taxon>
    </lineage>
</organism>
<name>A0A553UFF4_9DEIO</name>
<dbReference type="AlphaFoldDB" id="A0A553UFF4"/>
<dbReference type="Proteomes" id="UP000316092">
    <property type="component" value="Unassembled WGS sequence"/>
</dbReference>
<sequence length="221" mass="24214">MGLRTQGYERIGDTFTSAVEAGDGPPTVQQRVNQRTERRYFVRVPVEACWALPVASLAASVKARRRTAGELEALTDIVARAAVDWNPEANTFRVVSSLDTELEPGWNRVQLTTAPTGRSAARLWLVCPRCAGRVGAVYASHWNAAGGEVDAPLIGCRTCLGLTDGSRQQHKTLAWSYEVMGLSRPTPGKAYRPRRAAAIRRAVGVFDRRWARALRAVGIEI</sequence>
<proteinExistence type="predicted"/>
<evidence type="ECO:0000313" key="1">
    <source>
        <dbReference type="EMBL" id="TSA78944.1"/>
    </source>
</evidence>
<dbReference type="EMBL" id="VKDB01000057">
    <property type="protein sequence ID" value="TSA78944.1"/>
    <property type="molecule type" value="Genomic_DNA"/>
</dbReference>
<accession>A0A553UFF4</accession>
<keyword evidence="2" id="KW-1185">Reference proteome</keyword>
<dbReference type="OrthoDB" id="5951715at2"/>
<gene>
    <name evidence="1" type="ORF">FNU79_18585</name>
</gene>
<evidence type="ECO:0000313" key="2">
    <source>
        <dbReference type="Proteomes" id="UP000316092"/>
    </source>
</evidence>
<protein>
    <submittedName>
        <fullName evidence="1">Uncharacterized protein</fullName>
    </submittedName>
</protein>
<reference evidence="1 2" key="1">
    <citation type="submission" date="2019-07" db="EMBL/GenBank/DDBJ databases">
        <title>Deinococcus detaillus sp. nov., isolated from humus soil in Antarctica.</title>
        <authorList>
            <person name="Zhang K."/>
        </authorList>
    </citation>
    <scope>NUCLEOTIDE SEQUENCE [LARGE SCALE GENOMIC DNA]</scope>
    <source>
        <strain evidence="1 2">H1</strain>
    </source>
</reference>
<comment type="caution">
    <text evidence="1">The sequence shown here is derived from an EMBL/GenBank/DDBJ whole genome shotgun (WGS) entry which is preliminary data.</text>
</comment>